<evidence type="ECO:0000313" key="8">
    <source>
        <dbReference type="Proteomes" id="UP000270296"/>
    </source>
</evidence>
<organism evidence="9">
    <name type="scientific">Soboliphyme baturini</name>
    <dbReference type="NCBI Taxonomy" id="241478"/>
    <lineage>
        <taxon>Eukaryota</taxon>
        <taxon>Metazoa</taxon>
        <taxon>Ecdysozoa</taxon>
        <taxon>Nematoda</taxon>
        <taxon>Enoplea</taxon>
        <taxon>Dorylaimia</taxon>
        <taxon>Dioctophymatida</taxon>
        <taxon>Dioctophymatoidea</taxon>
        <taxon>Soboliphymatidae</taxon>
        <taxon>Soboliphyme</taxon>
    </lineage>
</organism>
<evidence type="ECO:0000313" key="7">
    <source>
        <dbReference type="EMBL" id="VDP04688.1"/>
    </source>
</evidence>
<keyword evidence="3" id="KW-0158">Chromosome</keyword>
<evidence type="ECO:0000256" key="5">
    <source>
        <dbReference type="ARBA" id="ARBA00023254"/>
    </source>
</evidence>
<dbReference type="InterPro" id="IPR003511">
    <property type="entry name" value="HORMA_dom"/>
</dbReference>
<evidence type="ECO:0000259" key="6">
    <source>
        <dbReference type="PROSITE" id="PS50815"/>
    </source>
</evidence>
<dbReference type="SUPFAM" id="SSF56019">
    <property type="entry name" value="The spindle assembly checkpoint protein mad2"/>
    <property type="match status" value="1"/>
</dbReference>
<proteinExistence type="predicted"/>
<dbReference type="GO" id="GO:0051321">
    <property type="term" value="P:meiotic cell cycle"/>
    <property type="evidence" value="ECO:0007669"/>
    <property type="project" value="UniProtKB-KW"/>
</dbReference>
<sequence>MSQEPNSNEAPNTFPSKEDAVEVLPSEIKAYEQSLLFVERLLTISVSTICFLRGLFPKDAFRDLRYDSSCLKILYTGNYKAQWLIQCLGGAFDALQKQYLRQLMLGVYRNPNEPDTVMECYKFGIAYRSNGPELELTDETRKHTIRSGQQVKSALERSLFNFHTLCQNLKHIDDEVFVTIKLLYYNDRTPASYEPPGFGPGIHDNFNFRFDCRTVRPVVMKAFKTKTGYHSLNLCVESVLCARAENGEYAEKTCCLRCALKKLGMCHDMKVFSNTKIARLLAIYRQAIYALMTNPEQCITFDHFRNMLQQKPKVLAKVWQSLEKRRCLSGVGSEKRIVRQAVIRIAGLLLDLLPEDASGHSLKNTKDLK</sequence>
<dbReference type="InterPro" id="IPR051294">
    <property type="entry name" value="HORMA_MeioticProgression"/>
</dbReference>
<gene>
    <name evidence="7" type="ORF">SBAD_LOCUS4535</name>
</gene>
<evidence type="ECO:0000313" key="9">
    <source>
        <dbReference type="WBParaSite" id="SBAD_0000472701-mRNA-1"/>
    </source>
</evidence>
<dbReference type="Pfam" id="PF02301">
    <property type="entry name" value="HORMA"/>
    <property type="match status" value="1"/>
</dbReference>
<evidence type="ECO:0000256" key="1">
    <source>
        <dbReference type="ARBA" id="ARBA00004123"/>
    </source>
</evidence>
<dbReference type="GO" id="GO:0005634">
    <property type="term" value="C:nucleus"/>
    <property type="evidence" value="ECO:0007669"/>
    <property type="project" value="UniProtKB-SubCell"/>
</dbReference>
<dbReference type="InterPro" id="IPR036570">
    <property type="entry name" value="HORMA_dom_sf"/>
</dbReference>
<evidence type="ECO:0000256" key="4">
    <source>
        <dbReference type="ARBA" id="ARBA00023242"/>
    </source>
</evidence>
<keyword evidence="8" id="KW-1185">Reference proteome</keyword>
<dbReference type="PANTHER" id="PTHR48225:SF7">
    <property type="entry name" value="MEIOSIS-SPECIFIC PROTEIN HOP1"/>
    <property type="match status" value="1"/>
</dbReference>
<dbReference type="Proteomes" id="UP000270296">
    <property type="component" value="Unassembled WGS sequence"/>
</dbReference>
<dbReference type="OrthoDB" id="1928087at2759"/>
<name>A0A183ILN9_9BILA</name>
<dbReference type="Gene3D" id="3.30.900.10">
    <property type="entry name" value="HORMA domain"/>
    <property type="match status" value="1"/>
</dbReference>
<dbReference type="AlphaFoldDB" id="A0A183ILN9"/>
<feature type="domain" description="HORMA" evidence="6">
    <location>
        <begin position="32"/>
        <end position="236"/>
    </location>
</feature>
<dbReference type="EMBL" id="UZAM01008384">
    <property type="protein sequence ID" value="VDP04688.1"/>
    <property type="molecule type" value="Genomic_DNA"/>
</dbReference>
<dbReference type="PROSITE" id="PS50815">
    <property type="entry name" value="HORMA"/>
    <property type="match status" value="1"/>
</dbReference>
<dbReference type="GO" id="GO:0005694">
    <property type="term" value="C:chromosome"/>
    <property type="evidence" value="ECO:0007669"/>
    <property type="project" value="UniProtKB-SubCell"/>
</dbReference>
<keyword evidence="5" id="KW-0469">Meiosis</keyword>
<evidence type="ECO:0000256" key="2">
    <source>
        <dbReference type="ARBA" id="ARBA00004286"/>
    </source>
</evidence>
<reference evidence="9" key="1">
    <citation type="submission" date="2016-06" db="UniProtKB">
        <authorList>
            <consortium name="WormBaseParasite"/>
        </authorList>
    </citation>
    <scope>IDENTIFICATION</scope>
</reference>
<dbReference type="WBParaSite" id="SBAD_0000472701-mRNA-1">
    <property type="protein sequence ID" value="SBAD_0000472701-mRNA-1"/>
    <property type="gene ID" value="SBAD_0000472701"/>
</dbReference>
<reference evidence="7 8" key="2">
    <citation type="submission" date="2018-11" db="EMBL/GenBank/DDBJ databases">
        <authorList>
            <consortium name="Pathogen Informatics"/>
        </authorList>
    </citation>
    <scope>NUCLEOTIDE SEQUENCE [LARGE SCALE GENOMIC DNA]</scope>
</reference>
<comment type="subcellular location">
    <subcellularLocation>
        <location evidence="2">Chromosome</location>
    </subcellularLocation>
    <subcellularLocation>
        <location evidence="1">Nucleus</location>
    </subcellularLocation>
</comment>
<dbReference type="PANTHER" id="PTHR48225">
    <property type="entry name" value="HORMA DOMAIN-CONTAINING PROTEIN 1"/>
    <property type="match status" value="1"/>
</dbReference>
<accession>A0A183ILN9</accession>
<evidence type="ECO:0000256" key="3">
    <source>
        <dbReference type="ARBA" id="ARBA00022454"/>
    </source>
</evidence>
<protein>
    <submittedName>
        <fullName evidence="9">HORMA domain-containing protein</fullName>
    </submittedName>
</protein>
<keyword evidence="4" id="KW-0539">Nucleus</keyword>